<organism evidence="2 3">
    <name type="scientific">Pseudofulvibacter geojedonensis</name>
    <dbReference type="NCBI Taxonomy" id="1123758"/>
    <lineage>
        <taxon>Bacteria</taxon>
        <taxon>Pseudomonadati</taxon>
        <taxon>Bacteroidota</taxon>
        <taxon>Flavobacteriia</taxon>
        <taxon>Flavobacteriales</taxon>
        <taxon>Flavobacteriaceae</taxon>
        <taxon>Pseudofulvibacter</taxon>
    </lineage>
</organism>
<name>A0ABW3I2S1_9FLAO</name>
<evidence type="ECO:0000256" key="1">
    <source>
        <dbReference type="SAM" id="Phobius"/>
    </source>
</evidence>
<keyword evidence="3" id="KW-1185">Reference proteome</keyword>
<evidence type="ECO:0000313" key="2">
    <source>
        <dbReference type="EMBL" id="MFD0964165.1"/>
    </source>
</evidence>
<dbReference type="Proteomes" id="UP001596997">
    <property type="component" value="Unassembled WGS sequence"/>
</dbReference>
<evidence type="ECO:0000313" key="3">
    <source>
        <dbReference type="Proteomes" id="UP001596997"/>
    </source>
</evidence>
<comment type="caution">
    <text evidence="2">The sequence shown here is derived from an EMBL/GenBank/DDBJ whole genome shotgun (WGS) entry which is preliminary data.</text>
</comment>
<accession>A0ABW3I2S1</accession>
<keyword evidence="1" id="KW-0812">Transmembrane</keyword>
<keyword evidence="1" id="KW-0472">Membrane</keyword>
<reference evidence="3" key="1">
    <citation type="journal article" date="2019" name="Int. J. Syst. Evol. Microbiol.">
        <title>The Global Catalogue of Microorganisms (GCM) 10K type strain sequencing project: providing services to taxonomists for standard genome sequencing and annotation.</title>
        <authorList>
            <consortium name="The Broad Institute Genomics Platform"/>
            <consortium name="The Broad Institute Genome Sequencing Center for Infectious Disease"/>
            <person name="Wu L."/>
            <person name="Ma J."/>
        </authorList>
    </citation>
    <scope>NUCLEOTIDE SEQUENCE [LARGE SCALE GENOMIC DNA]</scope>
    <source>
        <strain evidence="3">CCUG 62114</strain>
    </source>
</reference>
<feature type="transmembrane region" description="Helical" evidence="1">
    <location>
        <begin position="58"/>
        <end position="77"/>
    </location>
</feature>
<protein>
    <submittedName>
        <fullName evidence="2">Uncharacterized protein</fullName>
    </submittedName>
</protein>
<gene>
    <name evidence="2" type="ORF">ACFQ1O_09130</name>
</gene>
<sequence>MKLSYRCESCKKENYIKTKSNTRLELQMELSKDEVKEKCKNCGHTNTKHINRLHAEQNYYIILLGVLIAAVITILMWDFGFISTLTATIPIYFWMGEQKKASAFNSTMIRRK</sequence>
<proteinExistence type="predicted"/>
<keyword evidence="1" id="KW-1133">Transmembrane helix</keyword>
<dbReference type="EMBL" id="JBHTJM010000008">
    <property type="protein sequence ID" value="MFD0964165.1"/>
    <property type="molecule type" value="Genomic_DNA"/>
</dbReference>